<keyword evidence="2 5" id="KW-0378">Hydrolase</keyword>
<comment type="function">
    <text evidence="5">Acylhydrolase that catalyzes the hydrolysis of phospholipids at the sn-1 position.</text>
</comment>
<sequence>MIKNIPKRWRDLSGQNSWKNLLYPLDSDLQKYILHYGAMAQATYDTFNANKLSKYAGSSLYARRNLFSKVGLVNANPFKYEAVKYIYAMANICVPDAFLVQSLSNDSYCKQSNWIGYVAVATNEGKSALGRRDILIAWRGTVEKIEWAKDIDFPLVPAKGIVGNGGDNANVHEGFLSMYTSSDPESRFNKTSARDQVISEVKRQVEQYKNETISITITGHSLGAALSTLNAADIVANDYNKPKDQPKKQCPVTVFNFGSPRVGDSNFKDILQSMKDLRVLSVHNVPDIVTRLPPVGYSNVGVELHVDSSDSPFLISPGNISTWHDLEAGYLHSVAREGGTQVTRDISLINKNTSALLNKYLIPTNWWCERNKGMVQNKSGSWSLHDHEKDN</sequence>
<comment type="similarity">
    <text evidence="1 5">Belongs to the AB hydrolase superfamily. Lipase family.</text>
</comment>
<evidence type="ECO:0000313" key="8">
    <source>
        <dbReference type="Proteomes" id="UP000826271"/>
    </source>
</evidence>
<reference evidence="7" key="1">
    <citation type="submission" date="2019-10" db="EMBL/GenBank/DDBJ databases">
        <authorList>
            <person name="Zhang R."/>
            <person name="Pan Y."/>
            <person name="Wang J."/>
            <person name="Ma R."/>
            <person name="Yu S."/>
        </authorList>
    </citation>
    <scope>NUCLEOTIDE SEQUENCE</scope>
    <source>
        <strain evidence="7">LA-IB0</strain>
        <tissue evidence="7">Leaf</tissue>
    </source>
</reference>
<evidence type="ECO:0000256" key="4">
    <source>
        <dbReference type="ARBA" id="ARBA00023098"/>
    </source>
</evidence>
<evidence type="ECO:0000259" key="6">
    <source>
        <dbReference type="Pfam" id="PF01764"/>
    </source>
</evidence>
<dbReference type="Proteomes" id="UP000826271">
    <property type="component" value="Unassembled WGS sequence"/>
</dbReference>
<dbReference type="GO" id="GO:0005737">
    <property type="term" value="C:cytoplasm"/>
    <property type="evidence" value="ECO:0007669"/>
    <property type="project" value="UniProtKB-ARBA"/>
</dbReference>
<dbReference type="GO" id="GO:0008970">
    <property type="term" value="F:phospholipase A1 activity"/>
    <property type="evidence" value="ECO:0007669"/>
    <property type="project" value="UniProtKB-UniRule"/>
</dbReference>
<dbReference type="InterPro" id="IPR033556">
    <property type="entry name" value="PLA"/>
</dbReference>
<dbReference type="Gene3D" id="3.40.50.1820">
    <property type="entry name" value="alpha/beta hydrolase"/>
    <property type="match status" value="1"/>
</dbReference>
<dbReference type="InterPro" id="IPR029058">
    <property type="entry name" value="AB_hydrolase_fold"/>
</dbReference>
<dbReference type="EMBL" id="WHWC01000003">
    <property type="protein sequence ID" value="KAG8386996.1"/>
    <property type="molecule type" value="Genomic_DNA"/>
</dbReference>
<evidence type="ECO:0000256" key="3">
    <source>
        <dbReference type="ARBA" id="ARBA00022963"/>
    </source>
</evidence>
<dbReference type="PANTHER" id="PTHR31828">
    <property type="entry name" value="PHOSPHOLIPASE A1-IIGAMMA"/>
    <property type="match status" value="1"/>
</dbReference>
<dbReference type="CDD" id="cd00519">
    <property type="entry name" value="Lipase_3"/>
    <property type="match status" value="1"/>
</dbReference>
<keyword evidence="4 5" id="KW-0443">Lipid metabolism</keyword>
<feature type="domain" description="Fungal lipase-type" evidence="6">
    <location>
        <begin position="136"/>
        <end position="295"/>
    </location>
</feature>
<dbReference type="FunFam" id="3.40.50.1820:FF:000065">
    <property type="entry name" value="Phospholipase A1-II 3"/>
    <property type="match status" value="1"/>
</dbReference>
<accession>A0AAV6XVF7</accession>
<evidence type="ECO:0000256" key="5">
    <source>
        <dbReference type="RuleBase" id="RU367093"/>
    </source>
</evidence>
<protein>
    <recommendedName>
        <fullName evidence="5">Phospholipase A1</fullName>
        <ecNumber evidence="5">3.1.1.-</ecNumber>
    </recommendedName>
</protein>
<dbReference type="GO" id="GO:0016042">
    <property type="term" value="P:lipid catabolic process"/>
    <property type="evidence" value="ECO:0007669"/>
    <property type="project" value="UniProtKB-UniRule"/>
</dbReference>
<dbReference type="PANTHER" id="PTHR31828:SF1">
    <property type="entry name" value="PHOSPHOLIPASE A1-IIGAMMA"/>
    <property type="match status" value="1"/>
</dbReference>
<organism evidence="7 8">
    <name type="scientific">Buddleja alternifolia</name>
    <dbReference type="NCBI Taxonomy" id="168488"/>
    <lineage>
        <taxon>Eukaryota</taxon>
        <taxon>Viridiplantae</taxon>
        <taxon>Streptophyta</taxon>
        <taxon>Embryophyta</taxon>
        <taxon>Tracheophyta</taxon>
        <taxon>Spermatophyta</taxon>
        <taxon>Magnoliopsida</taxon>
        <taxon>eudicotyledons</taxon>
        <taxon>Gunneridae</taxon>
        <taxon>Pentapetalae</taxon>
        <taxon>asterids</taxon>
        <taxon>lamiids</taxon>
        <taxon>Lamiales</taxon>
        <taxon>Scrophulariaceae</taxon>
        <taxon>Buddlejeae</taxon>
        <taxon>Buddleja</taxon>
    </lineage>
</organism>
<dbReference type="SUPFAM" id="SSF53474">
    <property type="entry name" value="alpha/beta-Hydrolases"/>
    <property type="match status" value="1"/>
</dbReference>
<dbReference type="Pfam" id="PF01764">
    <property type="entry name" value="Lipase_3"/>
    <property type="match status" value="1"/>
</dbReference>
<dbReference type="EC" id="3.1.1.-" evidence="5"/>
<evidence type="ECO:0000256" key="1">
    <source>
        <dbReference type="ARBA" id="ARBA00010701"/>
    </source>
</evidence>
<keyword evidence="3 5" id="KW-0442">Lipid degradation</keyword>
<gene>
    <name evidence="7" type="ORF">BUALT_Bualt03G0206600</name>
</gene>
<evidence type="ECO:0000313" key="7">
    <source>
        <dbReference type="EMBL" id="KAG8386996.1"/>
    </source>
</evidence>
<keyword evidence="8" id="KW-1185">Reference proteome</keyword>
<dbReference type="InterPro" id="IPR002921">
    <property type="entry name" value="Fungal_lipase-type"/>
</dbReference>
<proteinExistence type="inferred from homology"/>
<dbReference type="AlphaFoldDB" id="A0AAV6XVF7"/>
<evidence type="ECO:0000256" key="2">
    <source>
        <dbReference type="ARBA" id="ARBA00022801"/>
    </source>
</evidence>
<name>A0AAV6XVF7_9LAMI</name>
<comment type="caution">
    <text evidence="7">The sequence shown here is derived from an EMBL/GenBank/DDBJ whole genome shotgun (WGS) entry which is preliminary data.</text>
</comment>